<dbReference type="PROSITE" id="PS50898">
    <property type="entry name" value="RBD"/>
    <property type="match status" value="1"/>
</dbReference>
<dbReference type="InterPro" id="IPR016137">
    <property type="entry name" value="RGS"/>
</dbReference>
<dbReference type="PANTHER" id="PTHR10845:SF192">
    <property type="entry name" value="DOUBLE HIT, ISOFORM B"/>
    <property type="match status" value="1"/>
</dbReference>
<evidence type="ECO:0000259" key="5">
    <source>
        <dbReference type="PROSITE" id="PS50132"/>
    </source>
</evidence>
<feature type="domain" description="PDZ" evidence="4">
    <location>
        <begin position="7"/>
        <end position="117"/>
    </location>
</feature>
<keyword evidence="8" id="KW-1185">Reference proteome</keyword>
<feature type="compositionally biased region" description="Polar residues" evidence="1">
    <location>
        <begin position="135"/>
        <end position="148"/>
    </location>
</feature>
<evidence type="ECO:0008006" key="9">
    <source>
        <dbReference type="Google" id="ProtNLM"/>
    </source>
</evidence>
<feature type="domain" description="Protein kinase" evidence="3">
    <location>
        <begin position="516"/>
        <end position="810"/>
    </location>
</feature>
<protein>
    <recommendedName>
        <fullName evidence="9">Non-specific protein-tyrosine kinase</fullName>
    </recommendedName>
</protein>
<feature type="region of interest" description="Disordered" evidence="1">
    <location>
        <begin position="454"/>
        <end position="479"/>
    </location>
</feature>
<dbReference type="SUPFAM" id="SSF56112">
    <property type="entry name" value="Protein kinase-like (PK-like)"/>
    <property type="match status" value="1"/>
</dbReference>
<dbReference type="STRING" id="81824.A9V8N2"/>
<feature type="compositionally biased region" description="Basic residues" evidence="1">
    <location>
        <begin position="1345"/>
        <end position="1359"/>
    </location>
</feature>
<keyword evidence="2" id="KW-1133">Transmembrane helix</keyword>
<feature type="region of interest" description="Disordered" evidence="1">
    <location>
        <begin position="344"/>
        <end position="407"/>
    </location>
</feature>
<dbReference type="Gene3D" id="2.30.42.10">
    <property type="match status" value="1"/>
</dbReference>
<name>A9V8N2_MONBE</name>
<dbReference type="PRINTS" id="PR01301">
    <property type="entry name" value="RGSPROTEIN"/>
</dbReference>
<dbReference type="Gene3D" id="1.10.510.10">
    <property type="entry name" value="Transferase(Phosphotransferase) domain 1"/>
    <property type="match status" value="1"/>
</dbReference>
<feature type="compositionally biased region" description="Polar residues" evidence="1">
    <location>
        <begin position="1150"/>
        <end position="1170"/>
    </location>
</feature>
<dbReference type="GO" id="GO:0004672">
    <property type="term" value="F:protein kinase activity"/>
    <property type="evidence" value="ECO:0007669"/>
    <property type="project" value="InterPro"/>
</dbReference>
<dbReference type="SUPFAM" id="SSF54236">
    <property type="entry name" value="Ubiquitin-like"/>
    <property type="match status" value="1"/>
</dbReference>
<dbReference type="Pfam" id="PF00069">
    <property type="entry name" value="Pkinase"/>
    <property type="match status" value="1"/>
</dbReference>
<dbReference type="SMART" id="SM00315">
    <property type="entry name" value="RGS"/>
    <property type="match status" value="1"/>
</dbReference>
<evidence type="ECO:0000256" key="1">
    <source>
        <dbReference type="SAM" id="MobiDB-lite"/>
    </source>
</evidence>
<feature type="transmembrane region" description="Helical" evidence="2">
    <location>
        <begin position="199"/>
        <end position="223"/>
    </location>
</feature>
<evidence type="ECO:0000259" key="6">
    <source>
        <dbReference type="PROSITE" id="PS50898"/>
    </source>
</evidence>
<dbReference type="SUPFAM" id="SSF48097">
    <property type="entry name" value="Regulator of G-protein signaling, RGS"/>
    <property type="match status" value="1"/>
</dbReference>
<dbReference type="EMBL" id="CH991568">
    <property type="protein sequence ID" value="EDQ86114.1"/>
    <property type="molecule type" value="Genomic_DNA"/>
</dbReference>
<feature type="region of interest" description="Disordered" evidence="1">
    <location>
        <begin position="1345"/>
        <end position="1525"/>
    </location>
</feature>
<feature type="domain" description="RGS" evidence="5">
    <location>
        <begin position="1226"/>
        <end position="1343"/>
    </location>
</feature>
<feature type="region of interest" description="Disordered" evidence="1">
    <location>
        <begin position="903"/>
        <end position="1014"/>
    </location>
</feature>
<feature type="compositionally biased region" description="Polar residues" evidence="1">
    <location>
        <begin position="1396"/>
        <end position="1410"/>
    </location>
</feature>
<feature type="region of interest" description="Disordered" evidence="1">
    <location>
        <begin position="1141"/>
        <end position="1175"/>
    </location>
</feature>
<dbReference type="RefSeq" id="XP_001749039.1">
    <property type="nucleotide sequence ID" value="XM_001748987.1"/>
</dbReference>
<feature type="region of interest" description="Disordered" evidence="1">
    <location>
        <begin position="830"/>
        <end position="875"/>
    </location>
</feature>
<organism evidence="7 8">
    <name type="scientific">Monosiga brevicollis</name>
    <name type="common">Choanoflagellate</name>
    <dbReference type="NCBI Taxonomy" id="81824"/>
    <lineage>
        <taxon>Eukaryota</taxon>
        <taxon>Choanoflagellata</taxon>
        <taxon>Craspedida</taxon>
        <taxon>Salpingoecidae</taxon>
        <taxon>Monosiga</taxon>
    </lineage>
</organism>
<dbReference type="InterPro" id="IPR036305">
    <property type="entry name" value="RGS_sf"/>
</dbReference>
<feature type="compositionally biased region" description="Basic and acidic residues" evidence="1">
    <location>
        <begin position="945"/>
        <end position="961"/>
    </location>
</feature>
<sequence length="1633" mass="176665">MPREQRTVRLQRMTAQPFGVEFKGDKDAVVVRVRKGEPADVCRLSKVLCALCRCIARPPCLRILLTRYSFSQVAGLRIGDRIVFVNNRSVVDWPHLTIVREIKNSGLAVDLTVVSDMERYKAICGSPSVARRTTEGASNSRRPSTHNAHASPKVEHHPSSSQLMAQSLHGSPVARRDSTSAQSSRTPAARHEHDYPLTIYLIFCIITLFLPKVALLGVCPALLPPQGQWSFLHVSHACNEIVTARANSSYSSPMFQSPYEYLTEQLMRQPLMHSSSAHGESPARLYRTTPAADLHTSQFVVVVRAESDDYLIFLFDGSSRSIVPSLASMAGLPFSPARGNLTGATRAASLSNPPQYPGKPGATPHHQGRRGGSQSTPFVQGVISPQRTHSLSSDRPTPPPGPVFDDAPLMPAAVATPGRLDNASILAEASDSFVGPSSPRSEATVAINATQLPTSASKTAARRLARRSQATLSPLSARPSLSSEPVALAAAAVAAASISIPAKSAADQPMQADQVFVDRHNDPEAFLGDVAALARVDMARRYTTSRIVYRFGHVQLKRCEVNRRSVWALCFERANLPLYPSSTMPSRPSLLSLAENAEDLTTEAQALLTGFHGLSFLYVAGAPLLGLEAYFLTSAADDTSLFEMLNAHRRGTSSSLLETEAERHRLCLEIAGGVSTLHELKLLHGSLSPHFIAIDAAGDAKILGYALPYLAVQALNAVNVARYAAPEVLTNKAAVSQAGDAYSLGVIIAEVASGGVQLCPEADSMDDLVRKICVQGACPAKPAGMPDELASMWERDPELRCGADDLQIMLMDAESEEDESDEETAFNLKMAQRSTSSRERAQRGTAANSASVINSSASRRASSSSKPQLAPASIVPHTPDADAIILRGMSAITLEELAERHQTVNSDEDVAHPRGQRASVSSLASSPLPPLALERGMHSGNRAGRMSDSERLVSLIRNKETDDVESDDSDEDDAPGLLPSTTEVPSRPMSETSQASSAVGSSALKVQGGDWTPLPVVLDEEPENDPVVEHAASKAIDEDGSAYISESDQEALVRTVQQNLDLSSDQLDDVYIDGNDVEPGTLNSLLNVPGTHAQSSSLAEEIHASPSSTEMAGDVSIERPPPTGQAQTVAEPFRGVQLPEHAKQEAAGSASKSETPNQAKPQETSASATAEANVAEEDDDDDFFALLNKHKNKVEAKTRAWRPEDEAPENMDAFDDLEGPDRWAKHFNLLLLDDEGFTLFLDFMKTIHCEENGRFFRDVEAMRKLPESQAQADIERIYNQYFVAGSRQSLNVEPGNLASVQAGMKQTPKPTSTFSAAQKEVYWLMRRDTYPRFLDSKLFKKAASKWKKNQGKATKKTKKDSKGNKDPKPTSSEAPILPGTDCPPVDASHQVEHQVPGSSGSQDPNGANDMSESKRSVKVEPLDEGKEEVFETELPTAPPPLSPREERRSTRIMRRLTFWGRKGKDGKSTGEPGSGSQEHLNDLGDASRTPPFTTDVDTDDDEQEPARERNRVRDRSASGGSSLRPPQRRLFQVLFPNGSSSQVSVLPGLDLQAVLRDAFVRHGISLDSHRVVVAANAGELEVALDRDSSDFEGLELRVQNVDEEPEAEQTKISYVRSVSSGSAHSVDAEVSFV</sequence>
<feature type="domain" description="RBD" evidence="6">
    <location>
        <begin position="1529"/>
        <end position="1601"/>
    </location>
</feature>
<feature type="compositionally biased region" description="Polar residues" evidence="1">
    <location>
        <begin position="372"/>
        <end position="395"/>
    </location>
</feature>
<dbReference type="InParanoid" id="A9V8N2"/>
<dbReference type="Proteomes" id="UP000001357">
    <property type="component" value="Unassembled WGS sequence"/>
</dbReference>
<dbReference type="Gene3D" id="1.10.167.10">
    <property type="entry name" value="Regulator of G-protein Signalling 4, domain 2"/>
    <property type="match status" value="1"/>
</dbReference>
<feature type="compositionally biased region" description="Polar residues" evidence="1">
    <location>
        <begin position="159"/>
        <end position="169"/>
    </location>
</feature>
<dbReference type="PANTHER" id="PTHR10845">
    <property type="entry name" value="REGULATOR OF G PROTEIN SIGNALING"/>
    <property type="match status" value="1"/>
</dbReference>
<dbReference type="GO" id="GO:0005524">
    <property type="term" value="F:ATP binding"/>
    <property type="evidence" value="ECO:0007669"/>
    <property type="project" value="InterPro"/>
</dbReference>
<keyword evidence="2" id="KW-0472">Membrane</keyword>
<feature type="compositionally biased region" description="Polar residues" evidence="1">
    <location>
        <begin position="1088"/>
        <end position="1098"/>
    </location>
</feature>
<feature type="compositionally biased region" description="Acidic residues" evidence="1">
    <location>
        <begin position="962"/>
        <end position="974"/>
    </location>
</feature>
<dbReference type="InterPro" id="IPR029071">
    <property type="entry name" value="Ubiquitin-like_domsf"/>
</dbReference>
<dbReference type="SUPFAM" id="SSF50156">
    <property type="entry name" value="PDZ domain-like"/>
    <property type="match status" value="1"/>
</dbReference>
<keyword evidence="2" id="KW-0812">Transmembrane</keyword>
<dbReference type="CDD" id="cd00136">
    <property type="entry name" value="PDZ_canonical"/>
    <property type="match status" value="1"/>
</dbReference>
<evidence type="ECO:0000313" key="8">
    <source>
        <dbReference type="Proteomes" id="UP000001357"/>
    </source>
</evidence>
<feature type="compositionally biased region" description="Basic and acidic residues" evidence="1">
    <location>
        <begin position="1504"/>
        <end position="1516"/>
    </location>
</feature>
<accession>A9V8N2</accession>
<reference evidence="7 8" key="1">
    <citation type="journal article" date="2008" name="Nature">
        <title>The genome of the choanoflagellate Monosiga brevicollis and the origin of metazoans.</title>
        <authorList>
            <consortium name="JGI Sequencing"/>
            <person name="King N."/>
            <person name="Westbrook M.J."/>
            <person name="Young S.L."/>
            <person name="Kuo A."/>
            <person name="Abedin M."/>
            <person name="Chapman J."/>
            <person name="Fairclough S."/>
            <person name="Hellsten U."/>
            <person name="Isogai Y."/>
            <person name="Letunic I."/>
            <person name="Marr M."/>
            <person name="Pincus D."/>
            <person name="Putnam N."/>
            <person name="Rokas A."/>
            <person name="Wright K.J."/>
            <person name="Zuzow R."/>
            <person name="Dirks W."/>
            <person name="Good M."/>
            <person name="Goodstein D."/>
            <person name="Lemons D."/>
            <person name="Li W."/>
            <person name="Lyons J.B."/>
            <person name="Morris A."/>
            <person name="Nichols S."/>
            <person name="Richter D.J."/>
            <person name="Salamov A."/>
            <person name="Bork P."/>
            <person name="Lim W.A."/>
            <person name="Manning G."/>
            <person name="Miller W.T."/>
            <person name="McGinnis W."/>
            <person name="Shapiro H."/>
            <person name="Tjian R."/>
            <person name="Grigoriev I.V."/>
            <person name="Rokhsar D."/>
        </authorList>
    </citation>
    <scope>NUCLEOTIDE SEQUENCE [LARGE SCALE GENOMIC DNA]</scope>
    <source>
        <strain evidence="8">MX1 / ATCC 50154</strain>
    </source>
</reference>
<dbReference type="InterPro" id="IPR044926">
    <property type="entry name" value="RGS_subdomain_2"/>
</dbReference>
<dbReference type="GO" id="GO:0007165">
    <property type="term" value="P:signal transduction"/>
    <property type="evidence" value="ECO:0007669"/>
    <property type="project" value="InterPro"/>
</dbReference>
<gene>
    <name evidence="7" type="ORF">MONBRDRAFT_28602</name>
</gene>
<feature type="compositionally biased region" description="Basic and acidic residues" evidence="1">
    <location>
        <begin position="1411"/>
        <end position="1429"/>
    </location>
</feature>
<dbReference type="InterPro" id="IPR001478">
    <property type="entry name" value="PDZ"/>
</dbReference>
<dbReference type="SMR" id="A9V8N2"/>
<dbReference type="eggNOG" id="KOG3589">
    <property type="taxonomic scope" value="Eukaryota"/>
</dbReference>
<dbReference type="Pfam" id="PF00595">
    <property type="entry name" value="PDZ"/>
    <property type="match status" value="1"/>
</dbReference>
<feature type="compositionally biased region" description="Low complexity" evidence="1">
    <location>
        <begin position="846"/>
        <end position="865"/>
    </location>
</feature>
<feature type="region of interest" description="Disordered" evidence="1">
    <location>
        <begin position="1088"/>
        <end position="1127"/>
    </location>
</feature>
<dbReference type="PROSITE" id="PS50106">
    <property type="entry name" value="PDZ"/>
    <property type="match status" value="1"/>
</dbReference>
<dbReference type="Gene3D" id="3.10.20.90">
    <property type="entry name" value="Phosphatidylinositol 3-kinase Catalytic Subunit, Chain A, domain 1"/>
    <property type="match status" value="1"/>
</dbReference>
<evidence type="ECO:0000313" key="7">
    <source>
        <dbReference type="EMBL" id="EDQ86114.1"/>
    </source>
</evidence>
<dbReference type="SMART" id="SM00220">
    <property type="entry name" value="S_TKc"/>
    <property type="match status" value="1"/>
</dbReference>
<dbReference type="Pfam" id="PF00615">
    <property type="entry name" value="RGS"/>
    <property type="match status" value="1"/>
</dbReference>
<proteinExistence type="predicted"/>
<dbReference type="PROSITE" id="PS50132">
    <property type="entry name" value="RGS"/>
    <property type="match status" value="1"/>
</dbReference>
<dbReference type="InterPro" id="IPR011009">
    <property type="entry name" value="Kinase-like_dom_sf"/>
</dbReference>
<dbReference type="GeneID" id="5894369"/>
<dbReference type="Pfam" id="PF02196">
    <property type="entry name" value="RBD"/>
    <property type="match status" value="1"/>
</dbReference>
<feature type="region of interest" description="Disordered" evidence="1">
    <location>
        <begin position="131"/>
        <end position="189"/>
    </location>
</feature>
<dbReference type="InterPro" id="IPR000719">
    <property type="entry name" value="Prot_kinase_dom"/>
</dbReference>
<evidence type="ECO:0000256" key="2">
    <source>
        <dbReference type="SAM" id="Phobius"/>
    </source>
</evidence>
<dbReference type="InterPro" id="IPR003116">
    <property type="entry name" value="RBD_dom"/>
</dbReference>
<feature type="compositionally biased region" description="Polar residues" evidence="1">
    <location>
        <begin position="979"/>
        <end position="1000"/>
    </location>
</feature>
<dbReference type="PROSITE" id="PS50011">
    <property type="entry name" value="PROTEIN_KINASE_DOM"/>
    <property type="match status" value="1"/>
</dbReference>
<evidence type="ECO:0000259" key="3">
    <source>
        <dbReference type="PROSITE" id="PS50011"/>
    </source>
</evidence>
<dbReference type="KEGG" id="mbr:MONBRDRAFT_28602"/>
<evidence type="ECO:0000259" key="4">
    <source>
        <dbReference type="PROSITE" id="PS50106"/>
    </source>
</evidence>
<dbReference type="InterPro" id="IPR036034">
    <property type="entry name" value="PDZ_sf"/>
</dbReference>
<dbReference type="SMART" id="SM00228">
    <property type="entry name" value="PDZ"/>
    <property type="match status" value="1"/>
</dbReference>